<evidence type="ECO:0000256" key="8">
    <source>
        <dbReference type="ARBA" id="ARBA00046272"/>
    </source>
</evidence>
<dbReference type="InterPro" id="IPR006311">
    <property type="entry name" value="TAT_signal"/>
</dbReference>
<reference evidence="10 11" key="1">
    <citation type="journal article" date="2024" name="Nat. Commun.">
        <title>Phylogenomics reveals the evolutionary origins of lichenization in chlorophyte algae.</title>
        <authorList>
            <person name="Puginier C."/>
            <person name="Libourel C."/>
            <person name="Otte J."/>
            <person name="Skaloud P."/>
            <person name="Haon M."/>
            <person name="Grisel S."/>
            <person name="Petersen M."/>
            <person name="Berrin J.G."/>
            <person name="Delaux P.M."/>
            <person name="Dal Grande F."/>
            <person name="Keller J."/>
        </authorList>
    </citation>
    <scope>NUCLEOTIDE SEQUENCE [LARGE SCALE GENOMIC DNA]</scope>
    <source>
        <strain evidence="10 11">SAG 2523</strain>
    </source>
</reference>
<keyword evidence="5" id="KW-0793">Thylakoid</keyword>
<dbReference type="Proteomes" id="UP001485043">
    <property type="component" value="Unassembled WGS sequence"/>
</dbReference>
<dbReference type="GO" id="GO:0005509">
    <property type="term" value="F:calcium ion binding"/>
    <property type="evidence" value="ECO:0007669"/>
    <property type="project" value="InterPro"/>
</dbReference>
<comment type="subcellular location">
    <subcellularLocation>
        <location evidence="8">Plastid</location>
        <location evidence="8">Chloroplast thylakoid</location>
    </subcellularLocation>
</comment>
<comment type="caution">
    <text evidence="10">The sequence shown here is derived from an EMBL/GenBank/DDBJ whole genome shotgun (WGS) entry which is preliminary data.</text>
</comment>
<dbReference type="InterPro" id="IPR016123">
    <property type="entry name" value="Mog1/PsbP_a/b/a-sand"/>
</dbReference>
<evidence type="ECO:0000313" key="10">
    <source>
        <dbReference type="EMBL" id="KAK9840898.1"/>
    </source>
</evidence>
<evidence type="ECO:0000256" key="5">
    <source>
        <dbReference type="ARBA" id="ARBA00023078"/>
    </source>
</evidence>
<accession>A0AAW1S5F1</accession>
<gene>
    <name evidence="10" type="ORF">WJX84_001994</name>
</gene>
<name>A0AAW1S5F1_9CHLO</name>
<proteinExistence type="inferred from homology"/>
<keyword evidence="4" id="KW-0809">Transit peptide</keyword>
<dbReference type="PANTHER" id="PTHR31407:SF6">
    <property type="entry name" value="OXYGEN-EVOLVING ENHANCER PROTEIN 2-1, CHLOROPLASTIC"/>
    <property type="match status" value="1"/>
</dbReference>
<dbReference type="GO" id="GO:0015979">
    <property type="term" value="P:photosynthesis"/>
    <property type="evidence" value="ECO:0007669"/>
    <property type="project" value="UniProtKB-KW"/>
</dbReference>
<comment type="similarity">
    <text evidence="7">Belongs to the PsbP family.</text>
</comment>
<keyword evidence="11" id="KW-1185">Reference proteome</keyword>
<dbReference type="InterPro" id="IPR002683">
    <property type="entry name" value="PsbP_C"/>
</dbReference>
<dbReference type="GO" id="GO:0019898">
    <property type="term" value="C:extrinsic component of membrane"/>
    <property type="evidence" value="ECO:0007669"/>
    <property type="project" value="InterPro"/>
</dbReference>
<evidence type="ECO:0000256" key="7">
    <source>
        <dbReference type="ARBA" id="ARBA00035638"/>
    </source>
</evidence>
<keyword evidence="2" id="KW-0602">Photosynthesis</keyword>
<dbReference type="SUPFAM" id="SSF55724">
    <property type="entry name" value="Mog1p/PsbP-like"/>
    <property type="match status" value="1"/>
</dbReference>
<organism evidence="10 11">
    <name type="scientific">Apatococcus fuscideae</name>
    <dbReference type="NCBI Taxonomy" id="2026836"/>
    <lineage>
        <taxon>Eukaryota</taxon>
        <taxon>Viridiplantae</taxon>
        <taxon>Chlorophyta</taxon>
        <taxon>core chlorophytes</taxon>
        <taxon>Trebouxiophyceae</taxon>
        <taxon>Chlorellales</taxon>
        <taxon>Chlorellaceae</taxon>
        <taxon>Apatococcus</taxon>
    </lineage>
</organism>
<protein>
    <recommendedName>
        <fullName evidence="9">PsbP C-terminal domain-containing protein</fullName>
    </recommendedName>
</protein>
<dbReference type="AlphaFoldDB" id="A0AAW1S5F1"/>
<keyword evidence="3" id="KW-0934">Plastid</keyword>
<keyword evidence="1" id="KW-0150">Chloroplast</keyword>
<sequence length="262" mass="28684">MAHSVRINISPGPTLTRPDVVSRRSARSATRTYCSANKQPEASEDYEVDRRRLLGGTLGVALAATTAPEALAAALQPGANVFGQVKSKRTEFIPYNAQGFALMLPSKWNPASSKGAYPGIVLKYEDNGDQGNNLEVVKRATSKKSIQDYGDPRKFLQEVKFIFGDNVWQGSTRSEGGFKQDQVYSTSILNMEDSKDKRGNQYYKYELLNRTADGTAGGTHILVSAAVNGGQLHIFKVQIVDKRWVRGADRDGKGAFNSFTVV</sequence>
<evidence type="ECO:0000256" key="2">
    <source>
        <dbReference type="ARBA" id="ARBA00022531"/>
    </source>
</evidence>
<evidence type="ECO:0000256" key="4">
    <source>
        <dbReference type="ARBA" id="ARBA00022946"/>
    </source>
</evidence>
<feature type="domain" description="PsbP C-terminal" evidence="9">
    <location>
        <begin position="91"/>
        <end position="261"/>
    </location>
</feature>
<evidence type="ECO:0000259" key="9">
    <source>
        <dbReference type="Pfam" id="PF01789"/>
    </source>
</evidence>
<dbReference type="Pfam" id="PF01789">
    <property type="entry name" value="PsbP"/>
    <property type="match status" value="1"/>
</dbReference>
<keyword evidence="6" id="KW-0604">Photosystem II</keyword>
<dbReference type="Gene3D" id="3.40.1000.10">
    <property type="entry name" value="Mog1/PsbP, alpha/beta/alpha sandwich"/>
    <property type="match status" value="1"/>
</dbReference>
<dbReference type="EMBL" id="JALJOV010001781">
    <property type="protein sequence ID" value="KAK9840898.1"/>
    <property type="molecule type" value="Genomic_DNA"/>
</dbReference>
<evidence type="ECO:0000313" key="11">
    <source>
        <dbReference type="Proteomes" id="UP001485043"/>
    </source>
</evidence>
<dbReference type="GO" id="GO:0009534">
    <property type="term" value="C:chloroplast thylakoid"/>
    <property type="evidence" value="ECO:0007669"/>
    <property type="project" value="UniProtKB-SubCell"/>
</dbReference>
<evidence type="ECO:0000256" key="3">
    <source>
        <dbReference type="ARBA" id="ARBA00022640"/>
    </source>
</evidence>
<dbReference type="PANTHER" id="PTHR31407">
    <property type="match status" value="1"/>
</dbReference>
<dbReference type="GO" id="GO:0009654">
    <property type="term" value="C:photosystem II oxygen evolving complex"/>
    <property type="evidence" value="ECO:0007669"/>
    <property type="project" value="InterPro"/>
</dbReference>
<evidence type="ECO:0000256" key="6">
    <source>
        <dbReference type="ARBA" id="ARBA00023276"/>
    </source>
</evidence>
<dbReference type="PROSITE" id="PS51318">
    <property type="entry name" value="TAT"/>
    <property type="match status" value="1"/>
</dbReference>
<evidence type="ECO:0000256" key="1">
    <source>
        <dbReference type="ARBA" id="ARBA00022528"/>
    </source>
</evidence>